<name>A0A8D3DV42_SCOMX</name>
<dbReference type="InterPro" id="IPR035892">
    <property type="entry name" value="C2_domain_sf"/>
</dbReference>
<evidence type="ECO:0000313" key="4">
    <source>
        <dbReference type="Ensembl" id="ENSSMAP00000063401.1"/>
    </source>
</evidence>
<reference evidence="4" key="1">
    <citation type="submission" date="2023-05" db="EMBL/GenBank/DDBJ databases">
        <title>High-quality long-read genome of Scophthalmus maximus.</title>
        <authorList>
            <person name="Lien S."/>
            <person name="Martinez P."/>
        </authorList>
    </citation>
    <scope>NUCLEOTIDE SEQUENCE [LARGE SCALE GENOMIC DNA]</scope>
</reference>
<feature type="compositionally biased region" description="Basic and acidic residues" evidence="2">
    <location>
        <begin position="137"/>
        <end position="146"/>
    </location>
</feature>
<dbReference type="Pfam" id="PF12416">
    <property type="entry name" value="DUF3668"/>
    <property type="match status" value="1"/>
</dbReference>
<dbReference type="SUPFAM" id="SSF49562">
    <property type="entry name" value="C2 domain (Calcium/lipid-binding domain, CaLB)"/>
    <property type="match status" value="1"/>
</dbReference>
<evidence type="ECO:0000259" key="3">
    <source>
        <dbReference type="PROSITE" id="PS50004"/>
    </source>
</evidence>
<feature type="region of interest" description="Disordered" evidence="2">
    <location>
        <begin position="561"/>
        <end position="597"/>
    </location>
</feature>
<evidence type="ECO:0000313" key="5">
    <source>
        <dbReference type="Proteomes" id="UP000694558"/>
    </source>
</evidence>
<dbReference type="Ensembl" id="ENSSMAT00000082433.1">
    <property type="protein sequence ID" value="ENSSMAP00000063401.1"/>
    <property type="gene ID" value="ENSSMAG00000012970.2"/>
</dbReference>
<feature type="region of interest" description="Disordered" evidence="2">
    <location>
        <begin position="876"/>
        <end position="896"/>
    </location>
</feature>
<dbReference type="Gene3D" id="2.60.40.150">
    <property type="entry name" value="C2 domain"/>
    <property type="match status" value="1"/>
</dbReference>
<dbReference type="PANTHER" id="PTHR21574">
    <property type="entry name" value="CENTROSOMAL PROTEIN OF 120 KDA"/>
    <property type="match status" value="1"/>
</dbReference>
<dbReference type="Proteomes" id="UP000694558">
    <property type="component" value="Chromosome 9"/>
</dbReference>
<dbReference type="GO" id="GO:0022027">
    <property type="term" value="P:interkinetic nuclear migration"/>
    <property type="evidence" value="ECO:0007669"/>
    <property type="project" value="TreeGrafter"/>
</dbReference>
<dbReference type="Pfam" id="PF00168">
    <property type="entry name" value="C2"/>
    <property type="match status" value="2"/>
</dbReference>
<dbReference type="InterPro" id="IPR000008">
    <property type="entry name" value="C2_dom"/>
</dbReference>
<feature type="compositionally biased region" description="Pro residues" evidence="2">
    <location>
        <begin position="584"/>
        <end position="593"/>
    </location>
</feature>
<dbReference type="PANTHER" id="PTHR21574:SF0">
    <property type="entry name" value="CENTROSOMAL PROTEIN OF 120 KDA"/>
    <property type="match status" value="1"/>
</dbReference>
<dbReference type="AlphaFoldDB" id="A0A8D3DV42"/>
<feature type="region of interest" description="Disordered" evidence="2">
    <location>
        <begin position="137"/>
        <end position="160"/>
    </location>
</feature>
<protein>
    <submittedName>
        <fullName evidence="4">Centrosomal protein 120</fullName>
    </submittedName>
</protein>
<dbReference type="PROSITE" id="PS50004">
    <property type="entry name" value="C2"/>
    <property type="match status" value="1"/>
</dbReference>
<organism evidence="4 5">
    <name type="scientific">Scophthalmus maximus</name>
    <name type="common">Turbot</name>
    <name type="synonym">Psetta maxima</name>
    <dbReference type="NCBI Taxonomy" id="52904"/>
    <lineage>
        <taxon>Eukaryota</taxon>
        <taxon>Metazoa</taxon>
        <taxon>Chordata</taxon>
        <taxon>Craniata</taxon>
        <taxon>Vertebrata</taxon>
        <taxon>Euteleostomi</taxon>
        <taxon>Actinopterygii</taxon>
        <taxon>Neopterygii</taxon>
        <taxon>Teleostei</taxon>
        <taxon>Neoteleostei</taxon>
        <taxon>Acanthomorphata</taxon>
        <taxon>Carangaria</taxon>
        <taxon>Pleuronectiformes</taxon>
        <taxon>Pleuronectoidei</taxon>
        <taxon>Scophthalmidae</taxon>
        <taxon>Scophthalmus</taxon>
    </lineage>
</organism>
<reference evidence="4" key="2">
    <citation type="submission" date="2025-08" db="UniProtKB">
        <authorList>
            <consortium name="Ensembl"/>
        </authorList>
    </citation>
    <scope>IDENTIFICATION</scope>
</reference>
<evidence type="ECO:0000256" key="2">
    <source>
        <dbReference type="SAM" id="MobiDB-lite"/>
    </source>
</evidence>
<feature type="domain" description="C2" evidence="3">
    <location>
        <begin position="1"/>
        <end position="112"/>
    </location>
</feature>
<dbReference type="GO" id="GO:1903724">
    <property type="term" value="P:positive regulation of centriole elongation"/>
    <property type="evidence" value="ECO:0007669"/>
    <property type="project" value="TreeGrafter"/>
</dbReference>
<dbReference type="GeneTree" id="ENSGT00390000009378"/>
<feature type="coiled-coil region" evidence="1">
    <location>
        <begin position="641"/>
        <end position="757"/>
    </location>
</feature>
<dbReference type="GO" id="GO:0005813">
    <property type="term" value="C:centrosome"/>
    <property type="evidence" value="ECO:0007669"/>
    <property type="project" value="TreeGrafter"/>
</dbReference>
<feature type="coiled-coil region" evidence="1">
    <location>
        <begin position="806"/>
        <end position="856"/>
    </location>
</feature>
<dbReference type="InterPro" id="IPR039893">
    <property type="entry name" value="CEP120-like"/>
</dbReference>
<keyword evidence="1" id="KW-0175">Coiled coil</keyword>
<accession>A0A8D3DV42</accession>
<gene>
    <name evidence="4" type="primary">CEP120</name>
</gene>
<proteinExistence type="predicted"/>
<evidence type="ECO:0000256" key="1">
    <source>
        <dbReference type="SAM" id="Coils"/>
    </source>
</evidence>
<sequence>MAPKTDQLLVVVSILEGRHFPKSPRFSLVVQASFDGEQLATDPVEHSEQPPFGTELAWELDRRTLHQHRLQRTPIKLQCFAVDSVSGRKESVGYIVLDLRSVQEVKQEPRWFPLLSSKYTKLKPALLLAAALENDTKFSEPSPDRFKARKAPPRQGSPAVTELLPDRLQAELVQDQGYHQVGPADHCTDMFVLSVTVAFATKLEQLIPSTMKLSAEGSDFFFYYSLLGNDITSEPFHNLLSPDFEPERASVRLRSSSQVLQAFLSRQPSLQIHLCCGNHSLGGTDVSLSALAAVSVDLENRAATVEGAFVLRPPTRVKHTLPALPADLQPTVGVAVTLRREDAAAQVESSDSKTLRHFTTQGVKIKTGPTIDTCFSCPAAAADVEVPDARVEAGASSVSVSAPKVSIPSSAHHYSFSLDLCSLGSLVLLCFRYSYPFFGSAAPIMTSPPVELQRNVEASVPQSYCAFDFAALPQQLQDTFRRVPLLVEVWHRDPSSRDQLIGRASVQLSRLLSAERSRLATSSTGETSWRQTPSEKVAELSYVATLEDLGLVKAREVVVSDSSQNELEAPTQPPPLTAAAPSRSPAPPGPVGPAAPRDTLEYRTALELELWKEEQEDLFDDQLRKKELSHMRALAEEWRKRDREREALNKKKVEFNLLEEQLQKTLADLEKREKQLTEAELQTQRLQRDLRAEHDLAQRELQESSRRLQLDCDHRAALERDKVRVMEEERARLLQQISDGECRYKQLEREFQSYREQQNVRPEFRLQSEVNLLTLEKVELERKLDSTTKSKLHYKQQWGRALKELARFKQREQENAMTRLKKQQAELEVLRRHHLATEEKEAVQQDRRELDDIRNDLNRCFILRQQCRKCLLKEDRSGPAPVPPGHAPSPGLNDSADEHLSRLLEERDTLLRTGVYTHEDRIIAELTRRIQDAMRNRPIRRDLAPDAR</sequence>
<dbReference type="InterPro" id="IPR022136">
    <property type="entry name" value="DUF3668"/>
</dbReference>